<comment type="cofactor">
    <cofactor evidence="1">
        <name>[4Fe-4S] cluster</name>
        <dbReference type="ChEBI" id="CHEBI:49883"/>
    </cofactor>
</comment>
<feature type="domain" description="Radical SAM core" evidence="6">
    <location>
        <begin position="227"/>
        <end position="459"/>
    </location>
</feature>
<gene>
    <name evidence="7" type="ORF">GYA27_04680</name>
</gene>
<dbReference type="PROSITE" id="PS51918">
    <property type="entry name" value="RADICAL_SAM"/>
    <property type="match status" value="1"/>
</dbReference>
<evidence type="ECO:0000256" key="4">
    <source>
        <dbReference type="ARBA" id="ARBA00023004"/>
    </source>
</evidence>
<dbReference type="EMBL" id="JAAZNL010000059">
    <property type="protein sequence ID" value="NMB70458.1"/>
    <property type="molecule type" value="Genomic_DNA"/>
</dbReference>
<proteinExistence type="predicted"/>
<evidence type="ECO:0000256" key="2">
    <source>
        <dbReference type="ARBA" id="ARBA00022691"/>
    </source>
</evidence>
<organism evidence="7 8">
    <name type="scientific">candidate division WWE3 bacterium</name>
    <dbReference type="NCBI Taxonomy" id="2053526"/>
    <lineage>
        <taxon>Bacteria</taxon>
        <taxon>Katanobacteria</taxon>
    </lineage>
</organism>
<dbReference type="SUPFAM" id="SSF102114">
    <property type="entry name" value="Radical SAM enzymes"/>
    <property type="match status" value="1"/>
</dbReference>
<evidence type="ECO:0000313" key="7">
    <source>
        <dbReference type="EMBL" id="NMB70458.1"/>
    </source>
</evidence>
<dbReference type="SFLD" id="SFLDG01082">
    <property type="entry name" value="B12-binding_domain_containing"/>
    <property type="match status" value="1"/>
</dbReference>
<dbReference type="GO" id="GO:0005829">
    <property type="term" value="C:cytosol"/>
    <property type="evidence" value="ECO:0007669"/>
    <property type="project" value="TreeGrafter"/>
</dbReference>
<dbReference type="InterPro" id="IPR013785">
    <property type="entry name" value="Aldolase_TIM"/>
</dbReference>
<dbReference type="InterPro" id="IPR051198">
    <property type="entry name" value="BchE-like"/>
</dbReference>
<sequence length="566" mass="65911">MPDNKYKIAIGYPPMNTSKGVPLLSQNRQFQYFNAKTYIYPMVPAYAASQAQANGYQVIWLDGIAEEWNYDTWVENLSQSHPDLLMLETKSPVVRFHWGVISDLKKKFPKMIIVLVGDHVTFKPKETMENSEVDYIITGGDYDFMLTDLADSLTKKVPLVGGIWGRIGDTRVTLDEQWVKYEESEKTGEEAFWVSGLLKQTHNLDQLPFVDRDLTKWKLYAYANGNYKYTPATYMYSGKDCWWNRCTFCVWDHTINPLGTYRRFSPERLFAEVKHVVDNYGVREIFDDAGTLFIGPPLKKFCQLLIDSGYNKKVVMGCNMRLNALTQEYYDIMGKANFRFILYGMESANQYTLDKLDKGLKVHQIEEGVRMAKKAGLEPHLTVMLGYPWETEEMAKNTIALAKNLFKKGYVDTMQATIVIPYPGTPLYKDCIEQNWLTVDPLDYEKFDMRQPVMKVPFPEERIYELTQELYSSFFTPQYIFRKIISIRNWDDIKFLGYSAWKIVGHLLDFDKSQTNVSWKSPKFWTDAIKSMFTHLTQKQEDKKIEVTVEESRKKEAEVDASFKVK</sequence>
<keyword evidence="2" id="KW-0949">S-adenosyl-L-methionine</keyword>
<evidence type="ECO:0000313" key="8">
    <source>
        <dbReference type="Proteomes" id="UP000526033"/>
    </source>
</evidence>
<evidence type="ECO:0000256" key="5">
    <source>
        <dbReference type="ARBA" id="ARBA00023014"/>
    </source>
</evidence>
<reference evidence="7 8" key="1">
    <citation type="journal article" date="2020" name="Biotechnol. Biofuels">
        <title>New insights from the biogas microbiome by comprehensive genome-resolved metagenomics of nearly 1600 species originating from multiple anaerobic digesters.</title>
        <authorList>
            <person name="Campanaro S."/>
            <person name="Treu L."/>
            <person name="Rodriguez-R L.M."/>
            <person name="Kovalovszki A."/>
            <person name="Ziels R.M."/>
            <person name="Maus I."/>
            <person name="Zhu X."/>
            <person name="Kougias P.G."/>
            <person name="Basile A."/>
            <person name="Luo G."/>
            <person name="Schluter A."/>
            <person name="Konstantinidis K.T."/>
            <person name="Angelidaki I."/>
        </authorList>
    </citation>
    <scope>NUCLEOTIDE SEQUENCE [LARGE SCALE GENOMIC DNA]</scope>
    <source>
        <strain evidence="7">AS27yjCOA_165</strain>
    </source>
</reference>
<dbReference type="SMART" id="SM00729">
    <property type="entry name" value="Elp3"/>
    <property type="match status" value="1"/>
</dbReference>
<dbReference type="Pfam" id="PF04055">
    <property type="entry name" value="Radical_SAM"/>
    <property type="match status" value="1"/>
</dbReference>
<keyword evidence="4" id="KW-0408">Iron</keyword>
<dbReference type="InterPro" id="IPR058240">
    <property type="entry name" value="rSAM_sf"/>
</dbReference>
<dbReference type="SFLD" id="SFLDS00029">
    <property type="entry name" value="Radical_SAM"/>
    <property type="match status" value="1"/>
</dbReference>
<comment type="caution">
    <text evidence="7">The sequence shown here is derived from an EMBL/GenBank/DDBJ whole genome shotgun (WGS) entry which is preliminary data.</text>
</comment>
<accession>A0A7X9DLH3</accession>
<keyword evidence="3" id="KW-0479">Metal-binding</keyword>
<dbReference type="Gene3D" id="3.20.20.70">
    <property type="entry name" value="Aldolase class I"/>
    <property type="match status" value="1"/>
</dbReference>
<dbReference type="GO" id="GO:0003824">
    <property type="term" value="F:catalytic activity"/>
    <property type="evidence" value="ECO:0007669"/>
    <property type="project" value="InterPro"/>
</dbReference>
<dbReference type="PANTHER" id="PTHR43409:SF16">
    <property type="entry name" value="SLR0320 PROTEIN"/>
    <property type="match status" value="1"/>
</dbReference>
<dbReference type="PANTHER" id="PTHR43409">
    <property type="entry name" value="ANAEROBIC MAGNESIUM-PROTOPORPHYRIN IX MONOMETHYL ESTER CYCLASE-RELATED"/>
    <property type="match status" value="1"/>
</dbReference>
<evidence type="ECO:0000256" key="3">
    <source>
        <dbReference type="ARBA" id="ARBA00022723"/>
    </source>
</evidence>
<dbReference type="InterPro" id="IPR006638">
    <property type="entry name" value="Elp3/MiaA/NifB-like_rSAM"/>
</dbReference>
<dbReference type="Proteomes" id="UP000526033">
    <property type="component" value="Unassembled WGS sequence"/>
</dbReference>
<evidence type="ECO:0000256" key="1">
    <source>
        <dbReference type="ARBA" id="ARBA00001966"/>
    </source>
</evidence>
<protein>
    <submittedName>
        <fullName evidence="7">Radical SAM protein</fullName>
    </submittedName>
</protein>
<dbReference type="GO" id="GO:0046872">
    <property type="term" value="F:metal ion binding"/>
    <property type="evidence" value="ECO:0007669"/>
    <property type="project" value="UniProtKB-KW"/>
</dbReference>
<keyword evidence="5" id="KW-0411">Iron-sulfur</keyword>
<dbReference type="InterPro" id="IPR007197">
    <property type="entry name" value="rSAM"/>
</dbReference>
<name>A0A7X9DLH3_UNCKA</name>
<evidence type="ECO:0000259" key="6">
    <source>
        <dbReference type="PROSITE" id="PS51918"/>
    </source>
</evidence>
<dbReference type="Gene3D" id="3.40.50.280">
    <property type="entry name" value="Cobalamin-binding domain"/>
    <property type="match status" value="1"/>
</dbReference>
<dbReference type="GO" id="GO:0051536">
    <property type="term" value="F:iron-sulfur cluster binding"/>
    <property type="evidence" value="ECO:0007669"/>
    <property type="project" value="UniProtKB-KW"/>
</dbReference>
<dbReference type="AlphaFoldDB" id="A0A7X9DLH3"/>